<dbReference type="Proteomes" id="UP000012063">
    <property type="component" value="Unassembled WGS sequence"/>
</dbReference>
<dbReference type="AlphaFoldDB" id="M5DYV1"/>
<evidence type="ECO:0000313" key="2">
    <source>
        <dbReference type="Proteomes" id="UP000012063"/>
    </source>
</evidence>
<dbReference type="OrthoDB" id="9805474at2"/>
<protein>
    <submittedName>
        <fullName evidence="1">Uncharacterized protein</fullName>
    </submittedName>
</protein>
<sequence>MILSSDVFAQKKILVLHSYHQGLEWTDQISEGIRSVFPYNDKVKIFYEYLDAKKKL</sequence>
<keyword evidence="2" id="KW-1185">Reference proteome</keyword>
<dbReference type="RefSeq" id="WP_005488180.1">
    <property type="nucleotide sequence ID" value="NZ_CAUI01000008.1"/>
</dbReference>
<dbReference type="eggNOG" id="COG2984">
    <property type="taxonomic scope" value="Bacteria"/>
</dbReference>
<name>M5DYV1_9FIRM</name>
<evidence type="ECO:0000313" key="1">
    <source>
        <dbReference type="EMBL" id="CCU78779.1"/>
    </source>
</evidence>
<proteinExistence type="predicted"/>
<dbReference type="EMBL" id="CAUI01000008">
    <property type="protein sequence ID" value="CCU78779.1"/>
    <property type="molecule type" value="Genomic_DNA"/>
</dbReference>
<organism evidence="1 2">
    <name type="scientific">Halanaerobium saccharolyticum subsp. saccharolyticum DSM 6643</name>
    <dbReference type="NCBI Taxonomy" id="1293054"/>
    <lineage>
        <taxon>Bacteria</taxon>
        <taxon>Bacillati</taxon>
        <taxon>Bacillota</taxon>
        <taxon>Clostridia</taxon>
        <taxon>Halanaerobiales</taxon>
        <taxon>Halanaerobiaceae</taxon>
        <taxon>Halanaerobium</taxon>
    </lineage>
</organism>
<gene>
    <name evidence="1" type="ORF">HSACCH_00902</name>
</gene>
<dbReference type="STRING" id="1293054.HSACCH_00902"/>
<reference evidence="2" key="1">
    <citation type="journal article" date="2013" name="Genome Announc.">
        <title>Genome Sequence of Halanaerobium saccharolyticum subsp. saccharolyticum Strain DSM 6643T, a Halophilic Hydrogen-Producing Bacterium.</title>
        <authorList>
            <person name="Kivisto A."/>
            <person name="Larjo A."/>
            <person name="Ciranna A."/>
            <person name="Santala V."/>
            <person name="Roos C."/>
            <person name="Karp M."/>
        </authorList>
    </citation>
    <scope>NUCLEOTIDE SEQUENCE [LARGE SCALE GENOMIC DNA]</scope>
    <source>
        <strain evidence="2">DSM 6643</strain>
    </source>
</reference>
<comment type="caution">
    <text evidence="1">The sequence shown here is derived from an EMBL/GenBank/DDBJ whole genome shotgun (WGS) entry which is preliminary data.</text>
</comment>
<dbReference type="InParanoid" id="M5DYV1"/>
<accession>M5DYV1</accession>